<evidence type="ECO:0000256" key="6">
    <source>
        <dbReference type="ARBA" id="ARBA00022989"/>
    </source>
</evidence>
<dbReference type="PANTHER" id="PTHR32196:SF21">
    <property type="entry name" value="ABC TRANSPORTER PERMEASE PROTEIN YPHD-RELATED"/>
    <property type="match status" value="1"/>
</dbReference>
<feature type="transmembrane region" description="Helical" evidence="8">
    <location>
        <begin position="60"/>
        <end position="81"/>
    </location>
</feature>
<comment type="caution">
    <text evidence="9">The sequence shown here is derived from an EMBL/GenBank/DDBJ whole genome shotgun (WGS) entry which is preliminary data.</text>
</comment>
<evidence type="ECO:0000256" key="7">
    <source>
        <dbReference type="ARBA" id="ARBA00023136"/>
    </source>
</evidence>
<keyword evidence="5 8" id="KW-0812">Transmembrane</keyword>
<feature type="transmembrane region" description="Helical" evidence="8">
    <location>
        <begin position="112"/>
        <end position="132"/>
    </location>
</feature>
<evidence type="ECO:0000313" key="9">
    <source>
        <dbReference type="EMBL" id="PXV62574.1"/>
    </source>
</evidence>
<accession>A0A318DYP4</accession>
<sequence length="226" mass="24729">MSGIILGLINGTLVAKLKIPAIVVTLGMMSVYNGLTLYLTNGSWITNIPQYFIKFGQIEILNIPIQIFFWIGTAIITYFVLKYTFFGRGVFALGGNPEVANRVGYKKEKLTIYIWAYLGLMVGIAAVIHTSIFRQVDPNAFNGFELNVIAAVVLGGANIMGGEGSVPGTILGVLLLAVIDNGLILAWVPTFWQQIIVGSIILIAVSYDVIRNKQKERSMAKIDIEE</sequence>
<dbReference type="GO" id="GO:0022857">
    <property type="term" value="F:transmembrane transporter activity"/>
    <property type="evidence" value="ECO:0007669"/>
    <property type="project" value="InterPro"/>
</dbReference>
<evidence type="ECO:0000313" key="10">
    <source>
        <dbReference type="Proteomes" id="UP000247389"/>
    </source>
</evidence>
<keyword evidence="3" id="KW-1003">Cell membrane</keyword>
<dbReference type="RefSeq" id="WP_110301201.1">
    <property type="nucleotide sequence ID" value="NZ_QICM01000032.1"/>
</dbReference>
<dbReference type="EMBL" id="QICM01000032">
    <property type="protein sequence ID" value="PXV62574.1"/>
    <property type="molecule type" value="Genomic_DNA"/>
</dbReference>
<proteinExistence type="predicted"/>
<organism evidence="9 10">
    <name type="scientific">Halanaerobium congolense</name>
    <dbReference type="NCBI Taxonomy" id="54121"/>
    <lineage>
        <taxon>Bacteria</taxon>
        <taxon>Bacillati</taxon>
        <taxon>Bacillota</taxon>
        <taxon>Clostridia</taxon>
        <taxon>Halanaerobiales</taxon>
        <taxon>Halanaerobiaceae</taxon>
        <taxon>Halanaerobium</taxon>
    </lineage>
</organism>
<dbReference type="AlphaFoldDB" id="A0A318DYP4"/>
<evidence type="ECO:0000256" key="2">
    <source>
        <dbReference type="ARBA" id="ARBA00022448"/>
    </source>
</evidence>
<evidence type="ECO:0000256" key="4">
    <source>
        <dbReference type="ARBA" id="ARBA00022519"/>
    </source>
</evidence>
<evidence type="ECO:0000256" key="8">
    <source>
        <dbReference type="SAM" id="Phobius"/>
    </source>
</evidence>
<protein>
    <submittedName>
        <fullName evidence="9">Branched-subunit amino acid transport system permease</fullName>
    </submittedName>
</protein>
<dbReference type="InterPro" id="IPR001851">
    <property type="entry name" value="ABC_transp_permease"/>
</dbReference>
<dbReference type="Pfam" id="PF02653">
    <property type="entry name" value="BPD_transp_2"/>
    <property type="match status" value="1"/>
</dbReference>
<dbReference type="CDD" id="cd06579">
    <property type="entry name" value="TM_PBP1_transp_AraH_like"/>
    <property type="match status" value="1"/>
</dbReference>
<keyword evidence="2" id="KW-0813">Transport</keyword>
<feature type="transmembrane region" description="Helical" evidence="8">
    <location>
        <begin position="21"/>
        <end position="40"/>
    </location>
</feature>
<keyword evidence="4" id="KW-0997">Cell inner membrane</keyword>
<evidence type="ECO:0000256" key="3">
    <source>
        <dbReference type="ARBA" id="ARBA00022475"/>
    </source>
</evidence>
<evidence type="ECO:0000256" key="5">
    <source>
        <dbReference type="ARBA" id="ARBA00022692"/>
    </source>
</evidence>
<dbReference type="GO" id="GO:0005886">
    <property type="term" value="C:plasma membrane"/>
    <property type="evidence" value="ECO:0007669"/>
    <property type="project" value="UniProtKB-SubCell"/>
</dbReference>
<gene>
    <name evidence="9" type="ORF">C8C78_13232</name>
</gene>
<dbReference type="PANTHER" id="PTHR32196">
    <property type="entry name" value="ABC TRANSPORTER PERMEASE PROTEIN YPHD-RELATED-RELATED"/>
    <property type="match status" value="1"/>
</dbReference>
<reference evidence="9 10" key="1">
    <citation type="submission" date="2018-04" db="EMBL/GenBank/DDBJ databases">
        <title>Subsurface microbial communities from deep shales in Ohio and West Virginia, USA.</title>
        <authorList>
            <person name="Wrighton K."/>
        </authorList>
    </citation>
    <scope>NUCLEOTIDE SEQUENCE [LARGE SCALE GENOMIC DNA]</scope>
    <source>
        <strain evidence="9 10">MSL28</strain>
    </source>
</reference>
<keyword evidence="7 8" id="KW-0472">Membrane</keyword>
<keyword evidence="6 8" id="KW-1133">Transmembrane helix</keyword>
<name>A0A318DYP4_9FIRM</name>
<feature type="transmembrane region" description="Helical" evidence="8">
    <location>
        <begin position="191"/>
        <end position="210"/>
    </location>
</feature>
<feature type="transmembrane region" description="Helical" evidence="8">
    <location>
        <begin position="144"/>
        <end position="161"/>
    </location>
</feature>
<evidence type="ECO:0000256" key="1">
    <source>
        <dbReference type="ARBA" id="ARBA00004651"/>
    </source>
</evidence>
<dbReference type="Proteomes" id="UP000247389">
    <property type="component" value="Unassembled WGS sequence"/>
</dbReference>
<comment type="subcellular location">
    <subcellularLocation>
        <location evidence="1">Cell membrane</location>
        <topology evidence="1">Multi-pass membrane protein</topology>
    </subcellularLocation>
</comment>